<dbReference type="GO" id="GO:0000287">
    <property type="term" value="F:magnesium ion binding"/>
    <property type="evidence" value="ECO:0007669"/>
    <property type="project" value="UniProtKB-ARBA"/>
</dbReference>
<dbReference type="InterPro" id="IPR033248">
    <property type="entry name" value="Transketolase_C"/>
</dbReference>
<gene>
    <name evidence="11" type="ORF">EAH80_00300</name>
</gene>
<evidence type="ECO:0000259" key="10">
    <source>
        <dbReference type="SMART" id="SM00861"/>
    </source>
</evidence>
<dbReference type="InterPro" id="IPR029061">
    <property type="entry name" value="THDP-binding"/>
</dbReference>
<evidence type="ECO:0000256" key="8">
    <source>
        <dbReference type="ARBA" id="ARBA00069117"/>
    </source>
</evidence>
<dbReference type="FunFam" id="3.40.50.970:FF:000001">
    <property type="entry name" value="Pyruvate dehydrogenase E1 beta subunit"/>
    <property type="match status" value="1"/>
</dbReference>
<dbReference type="Proteomes" id="UP000320095">
    <property type="component" value="Unassembled WGS sequence"/>
</dbReference>
<dbReference type="OrthoDB" id="4009369at2"/>
<dbReference type="RefSeq" id="WP_140687064.1">
    <property type="nucleotide sequence ID" value="NZ_RCZG01000001.1"/>
</dbReference>
<evidence type="ECO:0000256" key="4">
    <source>
        <dbReference type="ARBA" id="ARBA00023052"/>
    </source>
</evidence>
<comment type="catalytic activity">
    <reaction evidence="5">
        <text>N(6)-[(R)-lipoyl]-L-lysyl-[protein] + 3-methyl-2-oxobutanoate + H(+) = N(6)-[(R)-S(8)-2-methylpropanoyldihydrolipoyl]-L-lysyl-[protein] + CO2</text>
        <dbReference type="Rhea" id="RHEA:13457"/>
        <dbReference type="Rhea" id="RHEA-COMP:10474"/>
        <dbReference type="Rhea" id="RHEA-COMP:10497"/>
        <dbReference type="ChEBI" id="CHEBI:11851"/>
        <dbReference type="ChEBI" id="CHEBI:15378"/>
        <dbReference type="ChEBI" id="CHEBI:16526"/>
        <dbReference type="ChEBI" id="CHEBI:83099"/>
        <dbReference type="ChEBI" id="CHEBI:83142"/>
        <dbReference type="EC" id="1.2.4.4"/>
    </reaction>
</comment>
<name>A0A502EG80_9MYCO</name>
<dbReference type="SMART" id="SM00861">
    <property type="entry name" value="Transket_pyr"/>
    <property type="match status" value="1"/>
</dbReference>
<dbReference type="GO" id="GO:0003863">
    <property type="term" value="F:branched-chain 2-oxo acid dehydrogenase activity"/>
    <property type="evidence" value="ECO:0007669"/>
    <property type="project" value="UniProtKB-EC"/>
</dbReference>
<proteinExistence type="predicted"/>
<sequence>MSTPTTINFAQASNLAMDEALGLDDSVFLLGEDIADREGGGVAQVTTGLSTKYGVNRVRSTPISEQAIAGAAVGAAIAGMRPVAEIMLMNFITVAMDQIVNHAAKIRFMSGGQTSVPLTIRTMSGAGMGSGGQHSDMLEAWLAHVPGLKVVTGSSPAEVKGLLLSCILDDDPCVFVECMPQYWTPGPAPEPGLRIPLGKANVLREGSDVSVISYGRPIADIVLIAESLAGEGINVEIVDLRTISPLDETTVLNSVGKTKRAVIVHEAIEQFGVGAQVSARIGEELHGELLAPTKRVASRNSPVPFAKVLENEYLYKAADIEGAIRKAVS</sequence>
<dbReference type="SUPFAM" id="SSF52518">
    <property type="entry name" value="Thiamin diphosphate-binding fold (THDP-binding)"/>
    <property type="match status" value="1"/>
</dbReference>
<evidence type="ECO:0000313" key="12">
    <source>
        <dbReference type="Proteomes" id="UP000320095"/>
    </source>
</evidence>
<organism evidence="11 12">
    <name type="scientific">Mycolicibacterium hodleri</name>
    <dbReference type="NCBI Taxonomy" id="49897"/>
    <lineage>
        <taxon>Bacteria</taxon>
        <taxon>Bacillati</taxon>
        <taxon>Actinomycetota</taxon>
        <taxon>Actinomycetes</taxon>
        <taxon>Mycobacteriales</taxon>
        <taxon>Mycobacteriaceae</taxon>
        <taxon>Mycolicibacterium</taxon>
    </lineage>
</organism>
<dbReference type="Pfam" id="PF02779">
    <property type="entry name" value="Transket_pyr"/>
    <property type="match status" value="1"/>
</dbReference>
<dbReference type="FunFam" id="3.40.50.920:FF:000001">
    <property type="entry name" value="Pyruvate dehydrogenase E1 beta subunit"/>
    <property type="match status" value="1"/>
</dbReference>
<accession>A0A502EG80</accession>
<evidence type="ECO:0000256" key="9">
    <source>
        <dbReference type="ARBA" id="ARBA00080625"/>
    </source>
</evidence>
<dbReference type="PANTHER" id="PTHR43257">
    <property type="entry name" value="PYRUVATE DEHYDROGENASE E1 COMPONENT BETA SUBUNIT"/>
    <property type="match status" value="1"/>
</dbReference>
<dbReference type="EMBL" id="RCZG01000001">
    <property type="protein sequence ID" value="TPG36457.1"/>
    <property type="molecule type" value="Genomic_DNA"/>
</dbReference>
<dbReference type="PANTHER" id="PTHR43257:SF2">
    <property type="entry name" value="PYRUVATE DEHYDROGENASE E1 COMPONENT SUBUNIT BETA"/>
    <property type="match status" value="1"/>
</dbReference>
<evidence type="ECO:0000256" key="7">
    <source>
        <dbReference type="ARBA" id="ARBA00063870"/>
    </source>
</evidence>
<evidence type="ECO:0000256" key="3">
    <source>
        <dbReference type="ARBA" id="ARBA00023002"/>
    </source>
</evidence>
<comment type="function">
    <text evidence="6">Component of the branched-chain alpha-ketoacid dehydrogenase (BCKADH) complex, that catalyzes the overall conversion of branched-chain alpha-ketoacids to acyl-CoA and CO(2).</text>
</comment>
<comment type="cofactor">
    <cofactor evidence="1">
        <name>thiamine diphosphate</name>
        <dbReference type="ChEBI" id="CHEBI:58937"/>
    </cofactor>
</comment>
<evidence type="ECO:0000256" key="2">
    <source>
        <dbReference type="ARBA" id="ARBA00012277"/>
    </source>
</evidence>
<keyword evidence="4" id="KW-0786">Thiamine pyrophosphate</keyword>
<reference evidence="11 12" key="1">
    <citation type="journal article" date="2019" name="Environ. Microbiol.">
        <title>Species interactions and distinct microbial communities in high Arctic permafrost affected cryosols are associated with the CH4 and CO2 gas fluxes.</title>
        <authorList>
            <person name="Altshuler I."/>
            <person name="Hamel J."/>
            <person name="Turney S."/>
            <person name="Magnuson E."/>
            <person name="Levesque R."/>
            <person name="Greer C."/>
            <person name="Whyte L.G."/>
        </authorList>
    </citation>
    <scope>NUCLEOTIDE SEQUENCE [LARGE SCALE GENOMIC DNA]</scope>
    <source>
        <strain evidence="11 12">S5.20</strain>
    </source>
</reference>
<dbReference type="Pfam" id="PF02780">
    <property type="entry name" value="Transketolase_C"/>
    <property type="match status" value="1"/>
</dbReference>
<dbReference type="Gene3D" id="3.40.50.920">
    <property type="match status" value="1"/>
</dbReference>
<dbReference type="InterPro" id="IPR009014">
    <property type="entry name" value="Transketo_C/PFOR_II"/>
</dbReference>
<keyword evidence="12" id="KW-1185">Reference proteome</keyword>
<evidence type="ECO:0000256" key="5">
    <source>
        <dbReference type="ARBA" id="ARBA00052792"/>
    </source>
</evidence>
<protein>
    <recommendedName>
        <fullName evidence="8">3-methyl-2-oxobutanoate dehydrogenase subunit beta</fullName>
        <ecNumber evidence="2">1.2.4.4</ecNumber>
    </recommendedName>
    <alternativeName>
        <fullName evidence="9">Branched-chain alpha-ketoacid dehydrogenase E1 component subunit beta</fullName>
    </alternativeName>
</protein>
<dbReference type="AlphaFoldDB" id="A0A502EG80"/>
<feature type="domain" description="Transketolase-like pyrimidine-binding" evidence="10">
    <location>
        <begin position="7"/>
        <end position="184"/>
    </location>
</feature>
<dbReference type="InterPro" id="IPR005475">
    <property type="entry name" value="Transketolase-like_Pyr-bd"/>
</dbReference>
<comment type="subunit">
    <text evidence="7">Heteromer of E1 alpha (BkdA) and beta (BkdB) subunits. Part of the BCKADH complex, consisting of multiple copies of BkdA/BkdB (E1), BkdC (E2) and Lpd (E3).</text>
</comment>
<dbReference type="EC" id="1.2.4.4" evidence="2"/>
<evidence type="ECO:0000256" key="1">
    <source>
        <dbReference type="ARBA" id="ARBA00001964"/>
    </source>
</evidence>
<keyword evidence="3" id="KW-0560">Oxidoreductase</keyword>
<dbReference type="Gene3D" id="3.40.50.970">
    <property type="match status" value="1"/>
</dbReference>
<comment type="caution">
    <text evidence="11">The sequence shown here is derived from an EMBL/GenBank/DDBJ whole genome shotgun (WGS) entry which is preliminary data.</text>
</comment>
<dbReference type="SUPFAM" id="SSF52922">
    <property type="entry name" value="TK C-terminal domain-like"/>
    <property type="match status" value="1"/>
</dbReference>
<evidence type="ECO:0000313" key="11">
    <source>
        <dbReference type="EMBL" id="TPG36457.1"/>
    </source>
</evidence>
<evidence type="ECO:0000256" key="6">
    <source>
        <dbReference type="ARBA" id="ARBA00059108"/>
    </source>
</evidence>